<evidence type="ECO:0000256" key="5">
    <source>
        <dbReference type="ARBA" id="ARBA00022989"/>
    </source>
</evidence>
<keyword evidence="3" id="KW-1003">Cell membrane</keyword>
<evidence type="ECO:0000313" key="8">
    <source>
        <dbReference type="EMBL" id="CCW34335.1"/>
    </source>
</evidence>
<feature type="transmembrane region" description="Helical" evidence="7">
    <location>
        <begin position="53"/>
        <end position="73"/>
    </location>
</feature>
<evidence type="ECO:0000256" key="1">
    <source>
        <dbReference type="ARBA" id="ARBA00004651"/>
    </source>
</evidence>
<dbReference type="HOGENOM" id="CLU_058421_3_4_0"/>
<dbReference type="PANTHER" id="PTHR33452">
    <property type="entry name" value="OXIDOREDUCTASE CATD-RELATED"/>
    <property type="match status" value="1"/>
</dbReference>
<dbReference type="OrthoDB" id="346004at2"/>
<dbReference type="AlphaFoldDB" id="S0ETB9"/>
<name>S0ETB9_CHTCT</name>
<organism evidence="8 9">
    <name type="scientific">Chthonomonas calidirosea (strain DSM 23976 / ICMP 18418 / T49)</name>
    <dbReference type="NCBI Taxonomy" id="1303518"/>
    <lineage>
        <taxon>Bacteria</taxon>
        <taxon>Bacillati</taxon>
        <taxon>Armatimonadota</taxon>
        <taxon>Chthonomonadia</taxon>
        <taxon>Chthonomonadales</taxon>
        <taxon>Chthonomonadaceae</taxon>
        <taxon>Chthonomonas</taxon>
    </lineage>
</organism>
<dbReference type="InParanoid" id="S0ETB9"/>
<evidence type="ECO:0000256" key="7">
    <source>
        <dbReference type="SAM" id="Phobius"/>
    </source>
</evidence>
<evidence type="ECO:0000256" key="3">
    <source>
        <dbReference type="ARBA" id="ARBA00022475"/>
    </source>
</evidence>
<dbReference type="STRING" id="454171.CP488_00653"/>
<evidence type="ECO:0000256" key="4">
    <source>
        <dbReference type="ARBA" id="ARBA00022692"/>
    </source>
</evidence>
<comment type="subcellular location">
    <subcellularLocation>
        <location evidence="1">Cell membrane</location>
        <topology evidence="1">Multi-pass membrane protein</topology>
    </subcellularLocation>
</comment>
<reference evidence="9" key="1">
    <citation type="submission" date="2013-03" db="EMBL/GenBank/DDBJ databases">
        <title>Genome sequence of Chthonomonas calidirosea, the first sequenced genome from the Armatimonadetes phylum (formally candidate division OP10).</title>
        <authorList>
            <person name="Lee K.C.Y."/>
            <person name="Morgan X.C."/>
            <person name="Dunfield P.F."/>
            <person name="Tamas I."/>
            <person name="Houghton K.M."/>
            <person name="Vyssotski M."/>
            <person name="Ryan J.L.J."/>
            <person name="Lagutin K."/>
            <person name="McDonald I.R."/>
            <person name="Stott M.B."/>
        </authorList>
    </citation>
    <scope>NUCLEOTIDE SEQUENCE [LARGE SCALE GENOMIC DNA]</scope>
    <source>
        <strain evidence="9">DSM 23976 / ICMP 18418 / T49</strain>
    </source>
</reference>
<comment type="similarity">
    <text evidence="2">Belongs to the DoxX family.</text>
</comment>
<dbReference type="Proteomes" id="UP000014227">
    <property type="component" value="Chromosome I"/>
</dbReference>
<sequence>MQWNTLSLTEKQEALALLSIRLASAAAFLYHGTHILGIIGGPGIQNFARFTHLSVPIAFLVGLGELCGGLAMLTGVLARLGGGVISIIMLGAIVLVHWSKGFDITNNGYEYALTQLLIGVAILIRGAGPISLVEWFRAKQTTQSS</sequence>
<dbReference type="RefSeq" id="WP_016481897.1">
    <property type="nucleotide sequence ID" value="NC_021487.1"/>
</dbReference>
<keyword evidence="6 7" id="KW-0472">Membrane</keyword>
<dbReference type="GO" id="GO:0005886">
    <property type="term" value="C:plasma membrane"/>
    <property type="evidence" value="ECO:0007669"/>
    <property type="project" value="UniProtKB-SubCell"/>
</dbReference>
<feature type="transmembrane region" description="Helical" evidence="7">
    <location>
        <begin position="80"/>
        <end position="99"/>
    </location>
</feature>
<dbReference type="PATRIC" id="fig|1303518.3.peg.509"/>
<feature type="transmembrane region" description="Helical" evidence="7">
    <location>
        <begin position="111"/>
        <end position="136"/>
    </location>
</feature>
<dbReference type="PANTHER" id="PTHR33452:SF1">
    <property type="entry name" value="INNER MEMBRANE PROTEIN YPHA-RELATED"/>
    <property type="match status" value="1"/>
</dbReference>
<accession>S0ETB9</accession>
<keyword evidence="5 7" id="KW-1133">Transmembrane helix</keyword>
<evidence type="ECO:0000256" key="2">
    <source>
        <dbReference type="ARBA" id="ARBA00006679"/>
    </source>
</evidence>
<dbReference type="EMBL" id="HF951689">
    <property type="protein sequence ID" value="CCW34335.1"/>
    <property type="molecule type" value="Genomic_DNA"/>
</dbReference>
<gene>
    <name evidence="8" type="ORF">CCALI_00501</name>
</gene>
<evidence type="ECO:0000313" key="9">
    <source>
        <dbReference type="Proteomes" id="UP000014227"/>
    </source>
</evidence>
<proteinExistence type="inferred from homology"/>
<protein>
    <submittedName>
        <fullName evidence="8">Predicted membrane protein</fullName>
    </submittedName>
</protein>
<dbReference type="KEGG" id="ccz:CCALI_00501"/>
<keyword evidence="4 7" id="KW-0812">Transmembrane</keyword>
<dbReference type="Pfam" id="PF07681">
    <property type="entry name" value="DoxX"/>
    <property type="match status" value="1"/>
</dbReference>
<dbReference type="FunCoup" id="S0ETB9">
    <property type="interactions" value="32"/>
</dbReference>
<feature type="transmembrane region" description="Helical" evidence="7">
    <location>
        <begin position="20"/>
        <end position="41"/>
    </location>
</feature>
<evidence type="ECO:0000256" key="6">
    <source>
        <dbReference type="ARBA" id="ARBA00023136"/>
    </source>
</evidence>
<keyword evidence="9" id="KW-1185">Reference proteome</keyword>
<dbReference type="InterPro" id="IPR032808">
    <property type="entry name" value="DoxX"/>
</dbReference>
<dbReference type="InterPro" id="IPR051907">
    <property type="entry name" value="DoxX-like_oxidoreductase"/>
</dbReference>
<dbReference type="eggNOG" id="COG2259">
    <property type="taxonomic scope" value="Bacteria"/>
</dbReference>